<protein>
    <submittedName>
        <fullName evidence="2">Uracil-DNA glycosylase family protein</fullName>
    </submittedName>
</protein>
<dbReference type="PANTHER" id="PTHR42160">
    <property type="entry name" value="URACIL-DNA GLYCOSYLASE SUPERFAMILY PROTEIN"/>
    <property type="match status" value="1"/>
</dbReference>
<dbReference type="Gene3D" id="3.40.470.10">
    <property type="entry name" value="Uracil-DNA glycosylase-like domain"/>
    <property type="match status" value="1"/>
</dbReference>
<organism evidence="2 3">
    <name type="scientific">Eiseniibacteriota bacterium</name>
    <dbReference type="NCBI Taxonomy" id="2212470"/>
    <lineage>
        <taxon>Bacteria</taxon>
        <taxon>Candidatus Eiseniibacteriota</taxon>
    </lineage>
</organism>
<dbReference type="SMART" id="SM00986">
    <property type="entry name" value="UDG"/>
    <property type="match status" value="1"/>
</dbReference>
<proteinExistence type="predicted"/>
<dbReference type="SUPFAM" id="SSF52141">
    <property type="entry name" value="Uracil-DNA glycosylase-like"/>
    <property type="match status" value="1"/>
</dbReference>
<reference evidence="2" key="2">
    <citation type="journal article" date="2021" name="Microbiome">
        <title>Successional dynamics and alternative stable states in a saline activated sludge microbial community over 9 years.</title>
        <authorList>
            <person name="Wang Y."/>
            <person name="Ye J."/>
            <person name="Ju F."/>
            <person name="Liu L."/>
            <person name="Boyd J.A."/>
            <person name="Deng Y."/>
            <person name="Parks D.H."/>
            <person name="Jiang X."/>
            <person name="Yin X."/>
            <person name="Woodcroft B.J."/>
            <person name="Tyson G.W."/>
            <person name="Hugenholtz P."/>
            <person name="Polz M.F."/>
            <person name="Zhang T."/>
        </authorList>
    </citation>
    <scope>NUCLEOTIDE SEQUENCE</scope>
    <source>
        <strain evidence="2">HKST-UBA02</strain>
    </source>
</reference>
<evidence type="ECO:0000313" key="3">
    <source>
        <dbReference type="Proteomes" id="UP000739538"/>
    </source>
</evidence>
<dbReference type="AlphaFoldDB" id="A0A956SFV2"/>
<name>A0A956SFV2_UNCEI</name>
<dbReference type="Pfam" id="PF03167">
    <property type="entry name" value="UDG"/>
    <property type="match status" value="1"/>
</dbReference>
<dbReference type="InterPro" id="IPR005122">
    <property type="entry name" value="Uracil-DNA_glycosylase-like"/>
</dbReference>
<dbReference type="InterPro" id="IPR036895">
    <property type="entry name" value="Uracil-DNA_glycosylase-like_sf"/>
</dbReference>
<dbReference type="PANTHER" id="PTHR42160:SF1">
    <property type="entry name" value="URACIL-DNA GLYCOSYLASE SUPERFAMILY PROTEIN"/>
    <property type="match status" value="1"/>
</dbReference>
<dbReference type="CDD" id="cd10033">
    <property type="entry name" value="UDG_like"/>
    <property type="match status" value="1"/>
</dbReference>
<feature type="domain" description="Uracil-DNA glycosylase-like" evidence="1">
    <location>
        <begin position="28"/>
        <end position="184"/>
    </location>
</feature>
<dbReference type="EMBL" id="JAGQHS010000126">
    <property type="protein sequence ID" value="MCA9757879.1"/>
    <property type="molecule type" value="Genomic_DNA"/>
</dbReference>
<sequence>MASYASLLAEVRACTICAAHLPHGPRPVFQLHPKARILIAGQAPGRKVHDSGVPFDDPSGNRLRDWLGVTREEFYDPERIAILPMGFCYPGTGSSGDLPPRSECAPAWRGQLLAKLRAIELTVVLGQHAQAYHFGDAGSSLTDLVKSWRTYWPSAVPLPHPSPRNNLWLRRNPWFERDLLPPLRKRVAEVLGR</sequence>
<accession>A0A956SFV2</accession>
<evidence type="ECO:0000259" key="1">
    <source>
        <dbReference type="SMART" id="SM00986"/>
    </source>
</evidence>
<dbReference type="InterPro" id="IPR047124">
    <property type="entry name" value="HI_0220.2"/>
</dbReference>
<evidence type="ECO:0000313" key="2">
    <source>
        <dbReference type="EMBL" id="MCA9757879.1"/>
    </source>
</evidence>
<gene>
    <name evidence="2" type="ORF">KDA27_18960</name>
</gene>
<reference evidence="2" key="1">
    <citation type="submission" date="2020-04" db="EMBL/GenBank/DDBJ databases">
        <authorList>
            <person name="Zhang T."/>
        </authorList>
    </citation>
    <scope>NUCLEOTIDE SEQUENCE</scope>
    <source>
        <strain evidence="2">HKST-UBA02</strain>
    </source>
</reference>
<dbReference type="SMART" id="SM00987">
    <property type="entry name" value="UreE_C"/>
    <property type="match status" value="1"/>
</dbReference>
<dbReference type="Proteomes" id="UP000739538">
    <property type="component" value="Unassembled WGS sequence"/>
</dbReference>
<comment type="caution">
    <text evidence="2">The sequence shown here is derived from an EMBL/GenBank/DDBJ whole genome shotgun (WGS) entry which is preliminary data.</text>
</comment>